<feature type="domain" description="ArnT-like N-terminal" evidence="9">
    <location>
        <begin position="133"/>
        <end position="236"/>
    </location>
</feature>
<evidence type="ECO:0000256" key="5">
    <source>
        <dbReference type="ARBA" id="ARBA00022692"/>
    </source>
</evidence>
<evidence type="ECO:0000259" key="9">
    <source>
        <dbReference type="Pfam" id="PF02366"/>
    </source>
</evidence>
<dbReference type="AlphaFoldDB" id="A0A1I3KTP4"/>
<dbReference type="GO" id="GO:0005886">
    <property type="term" value="C:plasma membrane"/>
    <property type="evidence" value="ECO:0007669"/>
    <property type="project" value="UniProtKB-SubCell"/>
</dbReference>
<evidence type="ECO:0000256" key="7">
    <source>
        <dbReference type="ARBA" id="ARBA00023136"/>
    </source>
</evidence>
<evidence type="ECO:0000256" key="6">
    <source>
        <dbReference type="ARBA" id="ARBA00022989"/>
    </source>
</evidence>
<feature type="transmembrane region" description="Helical" evidence="8">
    <location>
        <begin position="292"/>
        <end position="314"/>
    </location>
</feature>
<keyword evidence="2" id="KW-1003">Cell membrane</keyword>
<dbReference type="PANTHER" id="PTHR33908">
    <property type="entry name" value="MANNOSYLTRANSFERASE YKCB-RELATED"/>
    <property type="match status" value="1"/>
</dbReference>
<dbReference type="GO" id="GO:0016763">
    <property type="term" value="F:pentosyltransferase activity"/>
    <property type="evidence" value="ECO:0007669"/>
    <property type="project" value="TreeGrafter"/>
</dbReference>
<feature type="transmembrane region" description="Helical" evidence="8">
    <location>
        <begin position="208"/>
        <end position="224"/>
    </location>
</feature>
<keyword evidence="4 10" id="KW-0808">Transferase</keyword>
<evidence type="ECO:0000256" key="4">
    <source>
        <dbReference type="ARBA" id="ARBA00022679"/>
    </source>
</evidence>
<keyword evidence="3 10" id="KW-0328">Glycosyltransferase</keyword>
<name>A0A1I3KTP4_9PLAN</name>
<dbReference type="Pfam" id="PF02366">
    <property type="entry name" value="PMT"/>
    <property type="match status" value="1"/>
</dbReference>
<reference evidence="11" key="1">
    <citation type="submission" date="2016-10" db="EMBL/GenBank/DDBJ databases">
        <authorList>
            <person name="Varghese N."/>
            <person name="Submissions S."/>
        </authorList>
    </citation>
    <scope>NUCLEOTIDE SEQUENCE [LARGE SCALE GENOMIC DNA]</scope>
    <source>
        <strain evidence="11">DSM 26348</strain>
    </source>
</reference>
<feature type="transmembrane region" description="Helical" evidence="8">
    <location>
        <begin position="236"/>
        <end position="252"/>
    </location>
</feature>
<sequence>MSRDSITLLVLLAVAFALRAWNAAHMSVEHFDEGVYAANLFSNGRYPFRELYAPPLLPAVLEWTLIFSATALQSVMWVNVVLGTALVAAVWWTTRELSVECRVLSGGRVESPESRVQSRMQHTSSRIIPDTQRSTLSTQPSLIAATLVAFSDIFIQYSRAALTDVPVCLWITLAVGAGVKWFRSGSRGWLAGACVATALAWWTKYNGWLPLAILGAGAGGWIVFSRPDRTSSVQTLFRWGLVAVGAFLLWFPCLNDLQQYGGYAAVSANHAGYVVGLSGWIPSALRHLEVDRFYTCLSTACGLGLAAMLALSAGAIDAGSSTRSTLVRLVIAAVVAALIATVTVFTGSLPVLGILAAAGLSAWPAPVGQTPEERQSSQLGRWILAAWIIGLLVATPTYRPYPRLILPLLTALSIGAGVGISVLAGWFNSRLFAVKQSLADGSALTVERPWTGWLAPVFVCLAGVTAVAGTMVFHPSAWQDRRGLEWIAGQIIVSIQKDLPNQPPSTLNGVRAVIYVAGEPALFDHLSALSGNKQRFVFLPTADFSPLKSADGPRVPTYLVSGPHVVAESADGSPSVAGARLIDKYEYRPSDLVLLDEHPPAVLKKLPPAAILLWTQKTP</sequence>
<feature type="transmembrane region" description="Helical" evidence="8">
    <location>
        <begin position="405"/>
        <end position="427"/>
    </location>
</feature>
<dbReference type="OrthoDB" id="207747at2"/>
<dbReference type="InterPro" id="IPR050297">
    <property type="entry name" value="LipidA_mod_glycosyltrf_83"/>
</dbReference>
<feature type="transmembrane region" description="Helical" evidence="8">
    <location>
        <begin position="65"/>
        <end position="92"/>
    </location>
</feature>
<dbReference type="EMBL" id="FOQD01000012">
    <property type="protein sequence ID" value="SFI75485.1"/>
    <property type="molecule type" value="Genomic_DNA"/>
</dbReference>
<accession>A0A1I3KTP4</accession>
<feature type="transmembrane region" description="Helical" evidence="8">
    <location>
        <begin position="326"/>
        <end position="359"/>
    </location>
</feature>
<keyword evidence="5 8" id="KW-0812">Transmembrane</keyword>
<dbReference type="GO" id="GO:0006493">
    <property type="term" value="P:protein O-linked glycosylation"/>
    <property type="evidence" value="ECO:0007669"/>
    <property type="project" value="InterPro"/>
</dbReference>
<evidence type="ECO:0000313" key="11">
    <source>
        <dbReference type="Proteomes" id="UP000199518"/>
    </source>
</evidence>
<comment type="subcellular location">
    <subcellularLocation>
        <location evidence="1">Cell membrane</location>
        <topology evidence="1">Multi-pass membrane protein</topology>
    </subcellularLocation>
</comment>
<dbReference type="RefSeq" id="WP_092051767.1">
    <property type="nucleotide sequence ID" value="NZ_FOQD01000012.1"/>
</dbReference>
<dbReference type="PANTHER" id="PTHR33908:SF11">
    <property type="entry name" value="MEMBRANE PROTEIN"/>
    <property type="match status" value="1"/>
</dbReference>
<feature type="transmembrane region" description="Helical" evidence="8">
    <location>
        <begin position="379"/>
        <end position="398"/>
    </location>
</feature>
<keyword evidence="7 8" id="KW-0472">Membrane</keyword>
<gene>
    <name evidence="10" type="ORF">SAMN05421753_11232</name>
</gene>
<evidence type="ECO:0000256" key="2">
    <source>
        <dbReference type="ARBA" id="ARBA00022475"/>
    </source>
</evidence>
<proteinExistence type="predicted"/>
<evidence type="ECO:0000256" key="8">
    <source>
        <dbReference type="SAM" id="Phobius"/>
    </source>
</evidence>
<evidence type="ECO:0000256" key="1">
    <source>
        <dbReference type="ARBA" id="ARBA00004651"/>
    </source>
</evidence>
<keyword evidence="6 8" id="KW-1133">Transmembrane helix</keyword>
<feature type="transmembrane region" description="Helical" evidence="8">
    <location>
        <begin position="453"/>
        <end position="473"/>
    </location>
</feature>
<evidence type="ECO:0000313" key="10">
    <source>
        <dbReference type="EMBL" id="SFI75485.1"/>
    </source>
</evidence>
<dbReference type="Proteomes" id="UP000199518">
    <property type="component" value="Unassembled WGS sequence"/>
</dbReference>
<dbReference type="GO" id="GO:0000030">
    <property type="term" value="F:mannosyltransferase activity"/>
    <property type="evidence" value="ECO:0007669"/>
    <property type="project" value="InterPro"/>
</dbReference>
<dbReference type="InterPro" id="IPR003342">
    <property type="entry name" value="ArnT-like_N"/>
</dbReference>
<dbReference type="GO" id="GO:0009103">
    <property type="term" value="P:lipopolysaccharide biosynthetic process"/>
    <property type="evidence" value="ECO:0007669"/>
    <property type="project" value="UniProtKB-ARBA"/>
</dbReference>
<protein>
    <submittedName>
        <fullName evidence="10">Dolichyl-phosphate-mannose-protein mannosyltransferase</fullName>
    </submittedName>
</protein>
<evidence type="ECO:0000256" key="3">
    <source>
        <dbReference type="ARBA" id="ARBA00022676"/>
    </source>
</evidence>
<keyword evidence="11" id="KW-1185">Reference proteome</keyword>
<organism evidence="10 11">
    <name type="scientific">Planctomicrobium piriforme</name>
    <dbReference type="NCBI Taxonomy" id="1576369"/>
    <lineage>
        <taxon>Bacteria</taxon>
        <taxon>Pseudomonadati</taxon>
        <taxon>Planctomycetota</taxon>
        <taxon>Planctomycetia</taxon>
        <taxon>Planctomycetales</taxon>
        <taxon>Planctomycetaceae</taxon>
        <taxon>Planctomicrobium</taxon>
    </lineage>
</organism>